<dbReference type="GO" id="GO:0010333">
    <property type="term" value="F:terpene synthase activity"/>
    <property type="evidence" value="ECO:0007669"/>
    <property type="project" value="InterPro"/>
</dbReference>
<evidence type="ECO:0000313" key="7">
    <source>
        <dbReference type="Proteomes" id="UP000243459"/>
    </source>
</evidence>
<keyword evidence="7" id="KW-1185">Reference proteome</keyword>
<keyword evidence="1" id="KW-0479">Metal-binding</keyword>
<dbReference type="InterPro" id="IPR044814">
    <property type="entry name" value="Terpene_cyclase_plant_C1"/>
</dbReference>
<sequence>MSNACLNAFGSLVSYRISSPSLGAYKRLDLCGNSFNKKKPLRTVSVHNTNTEPLQAIVLSYPTETSTQNEPRQTLEYHPTIWDENLIESIHSPYADGAFNTRIEELKVEVKHLFGVAYDTADELELVDKVQRLGLAYQFSEEIDNVLARVYREGLESLHGLNDTALCFRLLRQNGYNVSSDVFNKFRDEEGFMKCLADDAKGLLSLYEAAHLAIPDENILDEAKEFSTEHLRKLLIKEDKNSSIVELIKQSLEAPLHCLMPRIAARNYIDFYEEEERKSSCLLELAKLDFNVVQALHQKEVKELSRWWEDLGLAKKTTFFRDRLFESYFWASQIAPEPKFSKFRIINTKFALIATVVDDFYDLYGSIEEARIFTSAIRSWDVKAMETLPDDLKMCYLSWLNFANETMYDILKTYGWEAAQIFKPEWVCLCESHLKQAEWLHEGYTPSLEEYLHNDLVFGGLTIPVHAYYFVEENLTEETLDWRKKAYQISYLSALIVRLTDDLAPSENERWSRVAVRGGPRIAFEGGRERGGARVWGKVLAANQWNLGLRELGRTVRCGGTLASRGDASWSSCHDTGELGPVLELV</sequence>
<dbReference type="FunFam" id="1.50.10.130:FF:000001">
    <property type="entry name" value="Isoprene synthase, chloroplastic"/>
    <property type="match status" value="1"/>
</dbReference>
<dbReference type="OMA" id="KTICRTI"/>
<dbReference type="PANTHER" id="PTHR31225:SF98">
    <property type="entry name" value="TERPENE SYNTHASE 9-RELATED"/>
    <property type="match status" value="1"/>
</dbReference>
<protein>
    <recommendedName>
        <fullName evidence="8">Terpene synthase N-terminal domain-containing protein</fullName>
    </recommendedName>
</protein>
<reference evidence="7" key="1">
    <citation type="journal article" date="2017" name="Nat. Commun.">
        <title>The asparagus genome sheds light on the origin and evolution of a young Y chromosome.</title>
        <authorList>
            <person name="Harkess A."/>
            <person name="Zhou J."/>
            <person name="Xu C."/>
            <person name="Bowers J.E."/>
            <person name="Van der Hulst R."/>
            <person name="Ayyampalayam S."/>
            <person name="Mercati F."/>
            <person name="Riccardi P."/>
            <person name="McKain M.R."/>
            <person name="Kakrana A."/>
            <person name="Tang H."/>
            <person name="Ray J."/>
            <person name="Groenendijk J."/>
            <person name="Arikit S."/>
            <person name="Mathioni S.M."/>
            <person name="Nakano M."/>
            <person name="Shan H."/>
            <person name="Telgmann-Rauber A."/>
            <person name="Kanno A."/>
            <person name="Yue Z."/>
            <person name="Chen H."/>
            <person name="Li W."/>
            <person name="Chen Y."/>
            <person name="Xu X."/>
            <person name="Zhang Y."/>
            <person name="Luo S."/>
            <person name="Chen H."/>
            <person name="Gao J."/>
            <person name="Mao Z."/>
            <person name="Pires J.C."/>
            <person name="Luo M."/>
            <person name="Kudrna D."/>
            <person name="Wing R.A."/>
            <person name="Meyers B.C."/>
            <person name="Yi K."/>
            <person name="Kong H."/>
            <person name="Lavrijsen P."/>
            <person name="Sunseri F."/>
            <person name="Falavigna A."/>
            <person name="Ye Y."/>
            <person name="Leebens-Mack J.H."/>
            <person name="Chen G."/>
        </authorList>
    </citation>
    <scope>NUCLEOTIDE SEQUENCE [LARGE SCALE GENOMIC DNA]</scope>
    <source>
        <strain evidence="7">cv. DH0086</strain>
    </source>
</reference>
<dbReference type="Proteomes" id="UP000243459">
    <property type="component" value="Chromosome 6"/>
</dbReference>
<proteinExistence type="predicted"/>
<dbReference type="InterPro" id="IPR034741">
    <property type="entry name" value="Terpene_cyclase-like_1_C"/>
</dbReference>
<evidence type="ECO:0000256" key="2">
    <source>
        <dbReference type="ARBA" id="ARBA00022842"/>
    </source>
</evidence>
<dbReference type="SUPFAM" id="SSF48239">
    <property type="entry name" value="Terpenoid cyclases/Protein prenyltransferases"/>
    <property type="match status" value="1"/>
</dbReference>
<dbReference type="InterPro" id="IPR005630">
    <property type="entry name" value="Terpene_synthase_metal-bd"/>
</dbReference>
<dbReference type="InterPro" id="IPR050148">
    <property type="entry name" value="Terpene_synthase-like"/>
</dbReference>
<evidence type="ECO:0000256" key="3">
    <source>
        <dbReference type="ARBA" id="ARBA00023239"/>
    </source>
</evidence>
<organism evidence="6 7">
    <name type="scientific">Asparagus officinalis</name>
    <name type="common">Garden asparagus</name>
    <dbReference type="NCBI Taxonomy" id="4686"/>
    <lineage>
        <taxon>Eukaryota</taxon>
        <taxon>Viridiplantae</taxon>
        <taxon>Streptophyta</taxon>
        <taxon>Embryophyta</taxon>
        <taxon>Tracheophyta</taxon>
        <taxon>Spermatophyta</taxon>
        <taxon>Magnoliopsida</taxon>
        <taxon>Liliopsida</taxon>
        <taxon>Asparagales</taxon>
        <taxon>Asparagaceae</taxon>
        <taxon>Asparagoideae</taxon>
        <taxon>Asparagus</taxon>
    </lineage>
</organism>
<dbReference type="SUPFAM" id="SSF48576">
    <property type="entry name" value="Terpenoid synthases"/>
    <property type="match status" value="1"/>
</dbReference>
<evidence type="ECO:0000313" key="6">
    <source>
        <dbReference type="EMBL" id="ONK65929.1"/>
    </source>
</evidence>
<keyword evidence="2" id="KW-0460">Magnesium</keyword>
<dbReference type="AlphaFoldDB" id="A0A5P1EMA2"/>
<dbReference type="InterPro" id="IPR008949">
    <property type="entry name" value="Isoprenoid_synthase_dom_sf"/>
</dbReference>
<dbReference type="CDD" id="cd00684">
    <property type="entry name" value="Terpene_cyclase_plant_C1"/>
    <property type="match status" value="1"/>
</dbReference>
<feature type="domain" description="Terpene synthase N-terminal" evidence="4">
    <location>
        <begin position="81"/>
        <end position="252"/>
    </location>
</feature>
<dbReference type="Pfam" id="PF01397">
    <property type="entry name" value="Terpene_synth"/>
    <property type="match status" value="1"/>
</dbReference>
<dbReference type="InterPro" id="IPR036965">
    <property type="entry name" value="Terpene_synth_N_sf"/>
</dbReference>
<name>A0A5P1EMA2_ASPOF</name>
<dbReference type="Gramene" id="ONK65929">
    <property type="protein sequence ID" value="ONK65929"/>
    <property type="gene ID" value="A4U43_C06F2440"/>
</dbReference>
<dbReference type="Gene3D" id="1.10.600.10">
    <property type="entry name" value="Farnesyl Diphosphate Synthase"/>
    <property type="match status" value="1"/>
</dbReference>
<evidence type="ECO:0008006" key="8">
    <source>
        <dbReference type="Google" id="ProtNLM"/>
    </source>
</evidence>
<feature type="domain" description="Terpene synthase metal-binding" evidence="5">
    <location>
        <begin position="310"/>
        <end position="510"/>
    </location>
</feature>
<dbReference type="EMBL" id="CM007386">
    <property type="protein sequence ID" value="ONK65929.1"/>
    <property type="molecule type" value="Genomic_DNA"/>
</dbReference>
<dbReference type="GO" id="GO:0000287">
    <property type="term" value="F:magnesium ion binding"/>
    <property type="evidence" value="ECO:0007669"/>
    <property type="project" value="InterPro"/>
</dbReference>
<dbReference type="GO" id="GO:0016102">
    <property type="term" value="P:diterpenoid biosynthetic process"/>
    <property type="evidence" value="ECO:0007669"/>
    <property type="project" value="InterPro"/>
</dbReference>
<dbReference type="Pfam" id="PF03936">
    <property type="entry name" value="Terpene_synth_C"/>
    <property type="match status" value="1"/>
</dbReference>
<dbReference type="InterPro" id="IPR008930">
    <property type="entry name" value="Terpenoid_cyclase/PrenylTrfase"/>
</dbReference>
<dbReference type="PANTHER" id="PTHR31225">
    <property type="entry name" value="OS04G0344100 PROTEIN-RELATED"/>
    <property type="match status" value="1"/>
</dbReference>
<gene>
    <name evidence="6" type="ORF">A4U43_C06F2440</name>
</gene>
<dbReference type="InterPro" id="IPR001906">
    <property type="entry name" value="Terpene_synth_N"/>
</dbReference>
<dbReference type="Gene3D" id="1.50.10.130">
    <property type="entry name" value="Terpene synthase, N-terminal domain"/>
    <property type="match status" value="1"/>
</dbReference>
<evidence type="ECO:0000259" key="4">
    <source>
        <dbReference type="Pfam" id="PF01397"/>
    </source>
</evidence>
<evidence type="ECO:0000256" key="1">
    <source>
        <dbReference type="ARBA" id="ARBA00022723"/>
    </source>
</evidence>
<keyword evidence="3" id="KW-0456">Lyase</keyword>
<evidence type="ECO:0000259" key="5">
    <source>
        <dbReference type="Pfam" id="PF03936"/>
    </source>
</evidence>
<dbReference type="SFLD" id="SFLDS00005">
    <property type="entry name" value="Isoprenoid_Synthase_Type_I"/>
    <property type="match status" value="1"/>
</dbReference>
<accession>A0A5P1EMA2</accession>
<dbReference type="SFLD" id="SFLDG01019">
    <property type="entry name" value="Terpene_Cyclase_Like_1_C_Termi"/>
    <property type="match status" value="1"/>
</dbReference>